<comment type="similarity">
    <text evidence="2">Belongs to the Nudix hydrolase family.</text>
</comment>
<dbReference type="InterPro" id="IPR000086">
    <property type="entry name" value="NUDIX_hydrolase_dom"/>
</dbReference>
<dbReference type="SUPFAM" id="SSF55811">
    <property type="entry name" value="Nudix"/>
    <property type="match status" value="1"/>
</dbReference>
<dbReference type="AlphaFoldDB" id="A0A1F5FGL5"/>
<evidence type="ECO:0000259" key="3">
    <source>
        <dbReference type="PROSITE" id="PS51462"/>
    </source>
</evidence>
<dbReference type="InterPro" id="IPR020084">
    <property type="entry name" value="NUDIX_hydrolase_CS"/>
</dbReference>
<organism evidence="4 5">
    <name type="scientific">Candidatus Collierbacteria bacterium RIFOXYB1_FULL_49_13</name>
    <dbReference type="NCBI Taxonomy" id="1817728"/>
    <lineage>
        <taxon>Bacteria</taxon>
        <taxon>Candidatus Collieribacteriota</taxon>
    </lineage>
</organism>
<dbReference type="Proteomes" id="UP000176682">
    <property type="component" value="Unassembled WGS sequence"/>
</dbReference>
<dbReference type="InterPro" id="IPR015797">
    <property type="entry name" value="NUDIX_hydrolase-like_dom_sf"/>
</dbReference>
<sequence length="153" mass="18106">MNNLPYRDNVCCVTYKGDKFLMLHTKGFPDDFWIFPQGGMDVGETPEQTAMRELKEETGLERIVIKGLSQYENQYDWDDESIKLAGFRWRGQKQRYVVVELVGLKKIHLNPEDTVSDYSWMSKEEMLVVIDHDHKIYKGYKETIMKVLEEFKL</sequence>
<dbReference type="Pfam" id="PF00293">
    <property type="entry name" value="NUDIX"/>
    <property type="match status" value="1"/>
</dbReference>
<evidence type="ECO:0000313" key="4">
    <source>
        <dbReference type="EMBL" id="OGD78692.1"/>
    </source>
</evidence>
<evidence type="ECO:0000313" key="5">
    <source>
        <dbReference type="Proteomes" id="UP000176682"/>
    </source>
</evidence>
<dbReference type="EMBL" id="MFAM01000039">
    <property type="protein sequence ID" value="OGD78692.1"/>
    <property type="molecule type" value="Genomic_DNA"/>
</dbReference>
<dbReference type="InterPro" id="IPR020476">
    <property type="entry name" value="Nudix_hydrolase"/>
</dbReference>
<comment type="caution">
    <text evidence="4">The sequence shown here is derived from an EMBL/GenBank/DDBJ whole genome shotgun (WGS) entry which is preliminary data.</text>
</comment>
<dbReference type="PROSITE" id="PS00893">
    <property type="entry name" value="NUDIX_BOX"/>
    <property type="match status" value="1"/>
</dbReference>
<dbReference type="Gene3D" id="3.90.79.10">
    <property type="entry name" value="Nucleoside Triphosphate Pyrophosphohydrolase"/>
    <property type="match status" value="1"/>
</dbReference>
<dbReference type="PRINTS" id="PR00502">
    <property type="entry name" value="NUDIXFAMILY"/>
</dbReference>
<accession>A0A1F5FGL5</accession>
<keyword evidence="1 2" id="KW-0378">Hydrolase</keyword>
<dbReference type="PANTHER" id="PTHR43736:SF1">
    <property type="entry name" value="DIHYDRONEOPTERIN TRIPHOSPHATE DIPHOSPHATASE"/>
    <property type="match status" value="1"/>
</dbReference>
<evidence type="ECO:0000256" key="2">
    <source>
        <dbReference type="RuleBase" id="RU003476"/>
    </source>
</evidence>
<proteinExistence type="inferred from homology"/>
<dbReference type="PANTHER" id="PTHR43736">
    <property type="entry name" value="ADP-RIBOSE PYROPHOSPHATASE"/>
    <property type="match status" value="1"/>
</dbReference>
<dbReference type="GO" id="GO:0016787">
    <property type="term" value="F:hydrolase activity"/>
    <property type="evidence" value="ECO:0007669"/>
    <property type="project" value="UniProtKB-KW"/>
</dbReference>
<gene>
    <name evidence="4" type="ORF">A2368_02150</name>
</gene>
<evidence type="ECO:0000256" key="1">
    <source>
        <dbReference type="ARBA" id="ARBA00022801"/>
    </source>
</evidence>
<name>A0A1F5FGL5_9BACT</name>
<protein>
    <recommendedName>
        <fullName evidence="3">Nudix hydrolase domain-containing protein</fullName>
    </recommendedName>
</protein>
<reference evidence="4 5" key="1">
    <citation type="journal article" date="2016" name="Nat. Commun.">
        <title>Thousands of microbial genomes shed light on interconnected biogeochemical processes in an aquifer system.</title>
        <authorList>
            <person name="Anantharaman K."/>
            <person name="Brown C.T."/>
            <person name="Hug L.A."/>
            <person name="Sharon I."/>
            <person name="Castelle C.J."/>
            <person name="Probst A.J."/>
            <person name="Thomas B.C."/>
            <person name="Singh A."/>
            <person name="Wilkins M.J."/>
            <person name="Karaoz U."/>
            <person name="Brodie E.L."/>
            <person name="Williams K.H."/>
            <person name="Hubbard S.S."/>
            <person name="Banfield J.F."/>
        </authorList>
    </citation>
    <scope>NUCLEOTIDE SEQUENCE [LARGE SCALE GENOMIC DNA]</scope>
</reference>
<feature type="domain" description="Nudix hydrolase" evidence="3">
    <location>
        <begin position="5"/>
        <end position="142"/>
    </location>
</feature>
<dbReference type="PROSITE" id="PS51462">
    <property type="entry name" value="NUDIX"/>
    <property type="match status" value="1"/>
</dbReference>